<evidence type="ECO:0000313" key="3">
    <source>
        <dbReference type="Proteomes" id="UP001165090"/>
    </source>
</evidence>
<protein>
    <submittedName>
        <fullName evidence="2">Uncharacterized protein</fullName>
    </submittedName>
</protein>
<dbReference type="EMBL" id="BSDZ01000010">
    <property type="protein sequence ID" value="GLI61518.1"/>
    <property type="molecule type" value="Genomic_DNA"/>
</dbReference>
<accession>A0ABQ5RV61</accession>
<feature type="region of interest" description="Disordered" evidence="1">
    <location>
        <begin position="968"/>
        <end position="994"/>
    </location>
</feature>
<keyword evidence="3" id="KW-1185">Reference proteome</keyword>
<feature type="region of interest" description="Disordered" evidence="1">
    <location>
        <begin position="622"/>
        <end position="655"/>
    </location>
</feature>
<feature type="non-terminal residue" evidence="2">
    <location>
        <position position="1"/>
    </location>
</feature>
<feature type="non-terminal residue" evidence="2">
    <location>
        <position position="1086"/>
    </location>
</feature>
<feature type="compositionally biased region" description="Low complexity" evidence="1">
    <location>
        <begin position="809"/>
        <end position="853"/>
    </location>
</feature>
<feature type="region of interest" description="Disordered" evidence="1">
    <location>
        <begin position="401"/>
        <end position="429"/>
    </location>
</feature>
<feature type="compositionally biased region" description="Low complexity" evidence="1">
    <location>
        <begin position="1036"/>
        <end position="1053"/>
    </location>
</feature>
<proteinExistence type="predicted"/>
<evidence type="ECO:0000256" key="1">
    <source>
        <dbReference type="SAM" id="MobiDB-lite"/>
    </source>
</evidence>
<feature type="compositionally biased region" description="Basic and acidic residues" evidence="1">
    <location>
        <begin position="630"/>
        <end position="645"/>
    </location>
</feature>
<name>A0ABQ5RV61_9CHLO</name>
<evidence type="ECO:0000313" key="2">
    <source>
        <dbReference type="EMBL" id="GLI61518.1"/>
    </source>
</evidence>
<sequence>LALPTSLSIPLDGYCVSVELAPTGPLSHTALGSNGTSSGAVNGLQVQIAQQMLAFATQQATLLQQALPFMLNLPPARVTDKLRGLLTEVQAKPALEKLMKATGSSEPMAQRVCIEFINRNGKGKVDPAKMLAFYYQHKDTVDFSRPLTVQDLLKHMDIGSCICKIQERLPGIPYQTAELAATLCIADADAAVQLLAASSSAAPSALAGPVFLTTATTSAAAEVFQGTPGDASAKPNAATAQFIVGGKGGGSGAPTAATVVLTPASALAPVGGLGLAGSATAGTSGRVSVDGCSCYGVGGGGAAVEGATPGHGVGVGVGQQPVQQQQQQQQLLHAQVPVQSGSQPITVGPAPLLLQPQQHQQAQAQQQQYPLPVQTHAGQAGYGHATQVQAVQCQTTQGQAGQAGQGQAAPGQLQWVSSSPSGDPLSDAHAGLDIAGELKQFTDRLLQLQREAAGAAGPAGGGSSGATAAAIMLPPSHIDMLSNLVLQSNAAINRYLLERQQLHKELALLRRHKEWADSRISDLIKKACESDKPFAEELRNLREEVKRLRADKEGLEIKCMEVEEALAGLKESVYDKDGAKRQAESRLLEAEARLLVMEAEARGAALREAELQKELQDAQIQLKQSTKRTSALERQRAKLQEERSSEAAAATERSREVDRLTAALRAAEKLARERAEAIEAEREARVKDLRAADLATQTAEAVRISLESELENTRQLLQQLQAHCHELEERAGTLQEERDAAVAAAVAQAEAVDAVRAQAAEARVAEAAARTEAAAARAEAEVVRAATKATAAREEEMQLPLPCAQAQVSSSSGPSEPHLSRSASSVVGAGSSSSGSSGSSGSGSDTTSAAGRGSFSGSTGSANPPTPSTTSKLQTSAAAGASGKAVGITTGGPGLSWVHGQHTTSGPSPSAGANLSAEAGAHPGHISNHTPATSSLWGNGHYCAPDFLGLAATPSSGSSAAISMASVVGLGQPSPPPQQPTPLSQPSPPLQRQQQQVQLQLAGSLGALGVSSGETGGGRQMAGGMPTTQGGLASTGSMSPCPAGPAPAARNGAAFGASSVGAINIGLGMSLGTGSRRLQPGGNGRP</sequence>
<feature type="compositionally biased region" description="Polar residues" evidence="1">
    <location>
        <begin position="1026"/>
        <end position="1035"/>
    </location>
</feature>
<feature type="region of interest" description="Disordered" evidence="1">
    <location>
        <begin position="1008"/>
        <end position="1053"/>
    </location>
</feature>
<dbReference type="Proteomes" id="UP001165090">
    <property type="component" value="Unassembled WGS sequence"/>
</dbReference>
<organism evidence="2 3">
    <name type="scientific">Volvox africanus</name>
    <dbReference type="NCBI Taxonomy" id="51714"/>
    <lineage>
        <taxon>Eukaryota</taxon>
        <taxon>Viridiplantae</taxon>
        <taxon>Chlorophyta</taxon>
        <taxon>core chlorophytes</taxon>
        <taxon>Chlorophyceae</taxon>
        <taxon>CS clade</taxon>
        <taxon>Chlamydomonadales</taxon>
        <taxon>Volvocaceae</taxon>
        <taxon>Volvox</taxon>
    </lineage>
</organism>
<feature type="compositionally biased region" description="Low complexity" evidence="1">
    <location>
        <begin position="876"/>
        <end position="885"/>
    </location>
</feature>
<feature type="compositionally biased region" description="Low complexity" evidence="1">
    <location>
        <begin position="401"/>
        <end position="414"/>
    </location>
</feature>
<feature type="region of interest" description="Disordered" evidence="1">
    <location>
        <begin position="793"/>
        <end position="932"/>
    </location>
</feature>
<feature type="compositionally biased region" description="Polar residues" evidence="1">
    <location>
        <begin position="901"/>
        <end position="913"/>
    </location>
</feature>
<feature type="compositionally biased region" description="Pro residues" evidence="1">
    <location>
        <begin position="973"/>
        <end position="989"/>
    </location>
</feature>
<reference evidence="2 3" key="1">
    <citation type="journal article" date="2023" name="IScience">
        <title>Expanded male sex-determining region conserved during the evolution of homothallism in the green alga Volvox.</title>
        <authorList>
            <person name="Yamamoto K."/>
            <person name="Matsuzaki R."/>
            <person name="Mahakham W."/>
            <person name="Heman W."/>
            <person name="Sekimoto H."/>
            <person name="Kawachi M."/>
            <person name="Minakuchi Y."/>
            <person name="Toyoda A."/>
            <person name="Nozaki H."/>
        </authorList>
    </citation>
    <scope>NUCLEOTIDE SEQUENCE [LARGE SCALE GENOMIC DNA]</scope>
    <source>
        <strain evidence="2 3">NIES-4468</strain>
    </source>
</reference>
<gene>
    <name evidence="2" type="ORF">VaNZ11_003898</name>
</gene>
<comment type="caution">
    <text evidence="2">The sequence shown here is derived from an EMBL/GenBank/DDBJ whole genome shotgun (WGS) entry which is preliminary data.</text>
</comment>
<feature type="compositionally biased region" description="Polar residues" evidence="1">
    <location>
        <begin position="855"/>
        <end position="875"/>
    </location>
</feature>